<dbReference type="SMART" id="SM00909">
    <property type="entry name" value="Germane"/>
    <property type="match status" value="1"/>
</dbReference>
<dbReference type="EMBL" id="PGFE01000004">
    <property type="protein sequence ID" value="PJJ70019.1"/>
    <property type="molecule type" value="Genomic_DNA"/>
</dbReference>
<accession>A0A2M9CDR5</accession>
<organism evidence="3 4">
    <name type="scientific">Sediminihabitans luteus</name>
    <dbReference type="NCBI Taxonomy" id="1138585"/>
    <lineage>
        <taxon>Bacteria</taxon>
        <taxon>Bacillati</taxon>
        <taxon>Actinomycetota</taxon>
        <taxon>Actinomycetes</taxon>
        <taxon>Micrococcales</taxon>
        <taxon>Cellulomonadaceae</taxon>
        <taxon>Sediminihabitans</taxon>
    </lineage>
</organism>
<protein>
    <submittedName>
        <fullName evidence="3">Sporulation and spore germination protein</fullName>
    </submittedName>
</protein>
<feature type="signal peptide" evidence="1">
    <location>
        <begin position="1"/>
        <end position="27"/>
    </location>
</feature>
<reference evidence="3 4" key="1">
    <citation type="submission" date="2017-11" db="EMBL/GenBank/DDBJ databases">
        <title>Genomic Encyclopedia of Archaeal and Bacterial Type Strains, Phase II (KMG-II): From Individual Species to Whole Genera.</title>
        <authorList>
            <person name="Goeker M."/>
        </authorList>
    </citation>
    <scope>NUCLEOTIDE SEQUENCE [LARGE SCALE GENOMIC DNA]</scope>
    <source>
        <strain evidence="3 4">DSM 25478</strain>
    </source>
</reference>
<dbReference type="InterPro" id="IPR019606">
    <property type="entry name" value="GerMN"/>
</dbReference>
<evidence type="ECO:0000313" key="3">
    <source>
        <dbReference type="EMBL" id="PJJ70019.1"/>
    </source>
</evidence>
<gene>
    <name evidence="3" type="ORF">CLV28_2496</name>
</gene>
<dbReference type="InterPro" id="IPR018910">
    <property type="entry name" value="LpqB_C"/>
</dbReference>
<dbReference type="Pfam" id="PF10647">
    <property type="entry name" value="Gmad1"/>
    <property type="match status" value="1"/>
</dbReference>
<keyword evidence="1" id="KW-0732">Signal</keyword>
<dbReference type="Pfam" id="PF25976">
    <property type="entry name" value="LpqB_N"/>
    <property type="match status" value="1"/>
</dbReference>
<feature type="chain" id="PRO_5014967807" evidence="1">
    <location>
        <begin position="28"/>
        <end position="578"/>
    </location>
</feature>
<sequence length="578" mass="59357">MSRRPGPGRAARLAAAATSVVAAFALAACTQIPTSGPVIDGEASPEPVSQLYYNPNPPRDDATPVQIVEGFQAALQGAPTGTFDVAKSFLTGDAESWSPYTSVYVTTGDAGLDVDETTLDSGRTTVTGKITVVGTIDSSGVYTEESPGSTLDLSYTLTQDDAGRWRISQLEDGLLIPTTDFDNSFQRSVLYFATSDRAQFVPDERWFPRNVTWSTSAVKALLAGPATWMQDSVLNVAPPGTTLVGSVPVDDGVAAVDLSSSVTDAAPEDRALLQAQIEATLVNSYPRTQEPIRSVALTSAGAALVIPDVGTPRFASTDATPVAVSDGALMSLDGSTLSAIEGAPPLAGFDPTGIAVDGDLVGEPADASVYLRDGTDRILRLAGDGRAELLRADDVATPSVDRFGWAWTGQGDGTVTVFGADGTARPVDVPWLAARSVTSIDVSAEGARAVVVSSGPGGVEVNVAGIVRDADDVPVALSEPVEIGPALVSAREARWAGDTDVAVLGEQPKDGDETVRVFPVGGPSVTLAVVAGSRSIAAANGLATLLVVDASGGLSGRSGSGTVWRPVADGVTIVTYQR</sequence>
<dbReference type="Proteomes" id="UP000231693">
    <property type="component" value="Unassembled WGS sequence"/>
</dbReference>
<evidence type="ECO:0000259" key="2">
    <source>
        <dbReference type="SMART" id="SM00909"/>
    </source>
</evidence>
<dbReference type="RefSeq" id="WP_100423635.1">
    <property type="nucleotide sequence ID" value="NZ_BOOX01000007.1"/>
</dbReference>
<dbReference type="Pfam" id="PF10646">
    <property type="entry name" value="Germane"/>
    <property type="match status" value="1"/>
</dbReference>
<dbReference type="PROSITE" id="PS51257">
    <property type="entry name" value="PROKAR_LIPOPROTEIN"/>
    <property type="match status" value="1"/>
</dbReference>
<comment type="caution">
    <text evidence="3">The sequence shown here is derived from an EMBL/GenBank/DDBJ whole genome shotgun (WGS) entry which is preliminary data.</text>
</comment>
<dbReference type="InterPro" id="IPR059026">
    <property type="entry name" value="LpqB_N"/>
</dbReference>
<proteinExistence type="predicted"/>
<dbReference type="AlphaFoldDB" id="A0A2M9CDR5"/>
<dbReference type="OrthoDB" id="3226781at2"/>
<name>A0A2M9CDR5_9CELL</name>
<feature type="domain" description="GerMN" evidence="2">
    <location>
        <begin position="214"/>
        <end position="308"/>
    </location>
</feature>
<evidence type="ECO:0000256" key="1">
    <source>
        <dbReference type="SAM" id="SignalP"/>
    </source>
</evidence>
<evidence type="ECO:0000313" key="4">
    <source>
        <dbReference type="Proteomes" id="UP000231693"/>
    </source>
</evidence>
<keyword evidence="4" id="KW-1185">Reference proteome</keyword>